<name>A0A6I3XAQ5_9BURK</name>
<dbReference type="InterPro" id="IPR028974">
    <property type="entry name" value="TSP_type-3_rpt"/>
</dbReference>
<reference evidence="3 4" key="1">
    <citation type="submission" date="2019-11" db="EMBL/GenBank/DDBJ databases">
        <title>Draft Genome Sequences of Six Type Strains of the Genus Massilia.</title>
        <authorList>
            <person name="Miess H."/>
            <person name="Frediansyah A."/>
            <person name="Goeker M."/>
            <person name="Gross H."/>
        </authorList>
    </citation>
    <scope>NUCLEOTIDE SEQUENCE [LARGE SCALE GENOMIC DNA]</scope>
    <source>
        <strain evidence="3 4">DSM 17513</strain>
    </source>
</reference>
<evidence type="ECO:0000313" key="3">
    <source>
        <dbReference type="EMBL" id="MUI11133.1"/>
    </source>
</evidence>
<evidence type="ECO:0000313" key="4">
    <source>
        <dbReference type="Proteomes" id="UP000431684"/>
    </source>
</evidence>
<dbReference type="Gene3D" id="4.10.1080.10">
    <property type="entry name" value="TSP type-3 repeat"/>
    <property type="match status" value="1"/>
</dbReference>
<dbReference type="GO" id="GO:0005509">
    <property type="term" value="F:calcium ion binding"/>
    <property type="evidence" value="ECO:0007669"/>
    <property type="project" value="InterPro"/>
</dbReference>
<dbReference type="SUPFAM" id="SSF103647">
    <property type="entry name" value="TSP type-3 repeat"/>
    <property type="match status" value="1"/>
</dbReference>
<keyword evidence="2" id="KW-0732">Signal</keyword>
<proteinExistence type="predicted"/>
<accession>A0A6I3XAQ5</accession>
<dbReference type="AlphaFoldDB" id="A0A6I3XAQ5"/>
<evidence type="ECO:0000256" key="1">
    <source>
        <dbReference type="SAM" id="MobiDB-lite"/>
    </source>
</evidence>
<keyword evidence="4" id="KW-1185">Reference proteome</keyword>
<dbReference type="Pfam" id="PF12779">
    <property type="entry name" value="WXXGXW"/>
    <property type="match status" value="1"/>
</dbReference>
<feature type="chain" id="PRO_5026106073" evidence="2">
    <location>
        <begin position="24"/>
        <end position="152"/>
    </location>
</feature>
<protein>
    <submittedName>
        <fullName evidence="3">BcpO-related WXXGXW repeat protein</fullName>
    </submittedName>
</protein>
<feature type="signal peptide" evidence="2">
    <location>
        <begin position="1"/>
        <end position="23"/>
    </location>
</feature>
<evidence type="ECO:0000256" key="2">
    <source>
        <dbReference type="SAM" id="SignalP"/>
    </source>
</evidence>
<dbReference type="EMBL" id="WNWM01000002">
    <property type="protein sequence ID" value="MUI11133.1"/>
    <property type="molecule type" value="Genomic_DNA"/>
</dbReference>
<dbReference type="OrthoDB" id="121499at2"/>
<dbReference type="RefSeq" id="WP_155706984.1">
    <property type="nucleotide sequence ID" value="NZ_BMWU01000041.1"/>
</dbReference>
<dbReference type="Proteomes" id="UP000431684">
    <property type="component" value="Unassembled WGS sequence"/>
</dbReference>
<comment type="caution">
    <text evidence="3">The sequence shown here is derived from an EMBL/GenBank/DDBJ whole genome shotgun (WGS) entry which is preliminary data.</text>
</comment>
<sequence>MKKLLIAAMFATSMGSIAAPAMAATEVIVVRKAPPPLRHEATPHARQGYVWAPGYWKWTGHRYSWVKGSYVKARKGYHWSAPAWQERDGRWQFARGEWRPGDRDGDGIPNRYDRDRRNDSDRDGVPNGRDRDRDNDGVPNRHDERPDNPRRN</sequence>
<dbReference type="InterPro" id="IPR024447">
    <property type="entry name" value="YXWGXW_rpt"/>
</dbReference>
<gene>
    <name evidence="3" type="ORF">GJV26_01290</name>
</gene>
<feature type="region of interest" description="Disordered" evidence="1">
    <location>
        <begin position="95"/>
        <end position="152"/>
    </location>
</feature>
<organism evidence="3 4">
    <name type="scientific">Pseudoduganella dura</name>
    <dbReference type="NCBI Taxonomy" id="321982"/>
    <lineage>
        <taxon>Bacteria</taxon>
        <taxon>Pseudomonadati</taxon>
        <taxon>Pseudomonadota</taxon>
        <taxon>Betaproteobacteria</taxon>
        <taxon>Burkholderiales</taxon>
        <taxon>Oxalobacteraceae</taxon>
        <taxon>Telluria group</taxon>
        <taxon>Pseudoduganella</taxon>
    </lineage>
</organism>